<gene>
    <name evidence="4" type="ORF">QQX04_03370</name>
</gene>
<reference evidence="4" key="1">
    <citation type="submission" date="2023-06" db="EMBL/GenBank/DDBJ databases">
        <title>SYSU T00b26.</title>
        <authorList>
            <person name="Gao L."/>
            <person name="Fang B.-Z."/>
            <person name="Li W.-J."/>
        </authorList>
    </citation>
    <scope>NUCLEOTIDE SEQUENCE</scope>
    <source>
        <strain evidence="4">SYSU T00b26</strain>
    </source>
</reference>
<keyword evidence="3" id="KW-0732">Signal</keyword>
<dbReference type="Proteomes" id="UP001172738">
    <property type="component" value="Unassembled WGS sequence"/>
</dbReference>
<sequence>MRKIFASVAVAAALMLGSAGAASAAPYPAIEVPGTTFSMPISTSTTFSFANVPNGTYVFTVTNPATGNSVTFELTKTPDNGVMVFEFTAPTAAGVLNAVVTGPQQEPIWNGTIDVTATTDSGELGTGGSTGGTTTDSGELAAGDELANTGASNMGMIAVAGGLLVAGAGAVGIVARRREAGAKVDATV</sequence>
<dbReference type="EMBL" id="JAUHPV010000002">
    <property type="protein sequence ID" value="MDN4472031.1"/>
    <property type="molecule type" value="Genomic_DNA"/>
</dbReference>
<evidence type="ECO:0000313" key="4">
    <source>
        <dbReference type="EMBL" id="MDN4472031.1"/>
    </source>
</evidence>
<accession>A0ABT8FYR4</accession>
<dbReference type="RefSeq" id="WP_301126283.1">
    <property type="nucleotide sequence ID" value="NZ_JAUHPV010000002.1"/>
</dbReference>
<name>A0ABT8FYR4_9MICO</name>
<keyword evidence="5" id="KW-1185">Reference proteome</keyword>
<keyword evidence="2" id="KW-0812">Transmembrane</keyword>
<proteinExistence type="predicted"/>
<comment type="caution">
    <text evidence="4">The sequence shown here is derived from an EMBL/GenBank/DDBJ whole genome shotgun (WGS) entry which is preliminary data.</text>
</comment>
<keyword evidence="2" id="KW-1133">Transmembrane helix</keyword>
<evidence type="ECO:0000256" key="3">
    <source>
        <dbReference type="SAM" id="SignalP"/>
    </source>
</evidence>
<keyword evidence="2" id="KW-0472">Membrane</keyword>
<evidence type="ECO:0000256" key="2">
    <source>
        <dbReference type="SAM" id="Phobius"/>
    </source>
</evidence>
<dbReference type="NCBIfam" id="TIGR01167">
    <property type="entry name" value="LPXTG_anchor"/>
    <property type="match status" value="1"/>
</dbReference>
<feature type="transmembrane region" description="Helical" evidence="2">
    <location>
        <begin position="154"/>
        <end position="175"/>
    </location>
</feature>
<feature type="chain" id="PRO_5047099421" evidence="3">
    <location>
        <begin position="25"/>
        <end position="188"/>
    </location>
</feature>
<evidence type="ECO:0000256" key="1">
    <source>
        <dbReference type="SAM" id="MobiDB-lite"/>
    </source>
</evidence>
<organism evidence="4 5">
    <name type="scientific">Demequina zhanjiangensis</name>
    <dbReference type="NCBI Taxonomy" id="3051659"/>
    <lineage>
        <taxon>Bacteria</taxon>
        <taxon>Bacillati</taxon>
        <taxon>Actinomycetota</taxon>
        <taxon>Actinomycetes</taxon>
        <taxon>Micrococcales</taxon>
        <taxon>Demequinaceae</taxon>
        <taxon>Demequina</taxon>
    </lineage>
</organism>
<protein>
    <submittedName>
        <fullName evidence="4">LPXTG cell wall anchor domain-containing protein</fullName>
    </submittedName>
</protein>
<feature type="region of interest" description="Disordered" evidence="1">
    <location>
        <begin position="119"/>
        <end position="139"/>
    </location>
</feature>
<evidence type="ECO:0000313" key="5">
    <source>
        <dbReference type="Proteomes" id="UP001172738"/>
    </source>
</evidence>
<feature type="signal peptide" evidence="3">
    <location>
        <begin position="1"/>
        <end position="24"/>
    </location>
</feature>